<feature type="domain" description="Right handed beta helix" evidence="1">
    <location>
        <begin position="376"/>
        <end position="534"/>
    </location>
</feature>
<dbReference type="PANTHER" id="PTHR36453">
    <property type="entry name" value="SECRETED PROTEIN-RELATED"/>
    <property type="match status" value="1"/>
</dbReference>
<dbReference type="InterPro" id="IPR022441">
    <property type="entry name" value="Para_beta_helix_rpt-2"/>
</dbReference>
<reference evidence="3" key="2">
    <citation type="journal article" date="2022" name="Microbiol. Resour. Announc.">
        <title>Metagenome Sequencing to Explore Phylogenomics of Terrestrial Cyanobacteria.</title>
        <authorList>
            <person name="Ward R.D."/>
            <person name="Stajich J.E."/>
            <person name="Johansen J.R."/>
            <person name="Huntemann M."/>
            <person name="Clum A."/>
            <person name="Foster B."/>
            <person name="Foster B."/>
            <person name="Roux S."/>
            <person name="Palaniappan K."/>
            <person name="Varghese N."/>
            <person name="Mukherjee S."/>
            <person name="Reddy T.B.K."/>
            <person name="Daum C."/>
            <person name="Copeland A."/>
            <person name="Chen I.A."/>
            <person name="Ivanova N.N."/>
            <person name="Kyrpides N.C."/>
            <person name="Shapiro N."/>
            <person name="Eloe-Fadrosh E.A."/>
            <person name="Pietrasiak N."/>
        </authorList>
    </citation>
    <scope>NUCLEOTIDE SEQUENCE</scope>
    <source>
        <strain evidence="3">JT2-VF2</strain>
    </source>
</reference>
<dbReference type="Gene3D" id="2.160.20.10">
    <property type="entry name" value="Single-stranded right-handed beta-helix, Pectin lyase-like"/>
    <property type="match status" value="2"/>
</dbReference>
<gene>
    <name evidence="3" type="ORF">KME32_12515</name>
</gene>
<name>A0A951PYS7_9NOST</name>
<dbReference type="Pfam" id="PF21231">
    <property type="entry name" value="GH141_M"/>
    <property type="match status" value="1"/>
</dbReference>
<dbReference type="SMART" id="SM00710">
    <property type="entry name" value="PbH1"/>
    <property type="match status" value="6"/>
</dbReference>
<dbReference type="EMBL" id="JAHHHN010000006">
    <property type="protein sequence ID" value="MBW4561952.1"/>
    <property type="molecule type" value="Genomic_DNA"/>
</dbReference>
<dbReference type="InterPro" id="IPR048482">
    <property type="entry name" value="GH141_ins"/>
</dbReference>
<dbReference type="InterPro" id="IPR011050">
    <property type="entry name" value="Pectin_lyase_fold/virulence"/>
</dbReference>
<accession>A0A951PYS7</accession>
<protein>
    <submittedName>
        <fullName evidence="3">Right-handed parallel beta-helix repeat-containing protein</fullName>
    </submittedName>
</protein>
<evidence type="ECO:0000313" key="3">
    <source>
        <dbReference type="EMBL" id="MBW4561952.1"/>
    </source>
</evidence>
<dbReference type="InterPro" id="IPR039448">
    <property type="entry name" value="Beta_helix"/>
</dbReference>
<dbReference type="NCBIfam" id="TIGR03804">
    <property type="entry name" value="para_beta_helix"/>
    <property type="match status" value="1"/>
</dbReference>
<dbReference type="SUPFAM" id="SSF51126">
    <property type="entry name" value="Pectin lyase-like"/>
    <property type="match status" value="1"/>
</dbReference>
<dbReference type="InterPro" id="IPR012334">
    <property type="entry name" value="Pectin_lyas_fold"/>
</dbReference>
<evidence type="ECO:0000313" key="4">
    <source>
        <dbReference type="Proteomes" id="UP000715781"/>
    </source>
</evidence>
<sequence>MDRRSFLAWMGLGWLTASPLFISSIFTKLQQQPVFANKSNSIKSTIFYVAPDGNDAWTGKLANRNKTQTDGPFATLERARNAISELKRQQGGILKQPVTVFIRGGTYFLAQPLVFTPEDSGTQNCPITYTAYQNEKPIISGGQRLRGWQQVVINGKRLWMLEIPQVRQGEWFFRQLWVGNQRRTRARYPKKGYLPVAEVPDATPNSPVAPGQSRFKYRQGDLKNWSTINNAEIVVMTRWVESRLAVAGFDENQRIVAFASPSLHSMEPGNSQSSAASIYYLENALEVLENPGEWYLDRKSGKLYYMPLPGENMARVEAIVPRLSRLVDLQGSLENSKFIEYLSFQNLTFAHAEWYYANNSYMVGFGQAAEGVPGSIYSQGVRYCTWQNCQITNVSNYGIEFANGCANNSLINCQLSDLGAGGIKVTQGVDGIKIINCHIHNGGKMFHSAVGILVMNAQNNLISRNHIHDFYYTGISVGWTWGYQASPTKNNIIELNHIHHIGRLSNGDGPLLNDKGGIYTLGVQPGTIIRSNIIHDIDAYRFGAWGIYLDEGSSQILVENNLVYRTRDAGFHLHYGKDNSIRNNIFAFGRFAQIRRSRPEGHLSFTFVGNIIYWNQGQLLDSQGSWDDSNYVLDRNLYWYRGKGNIRFGKLSWQEWQKKGRDKNSLIANPFFVAPDRDDFRLKLNSPAFKLGFKNFTKSP</sequence>
<proteinExistence type="predicted"/>
<comment type="caution">
    <text evidence="3">The sequence shown here is derived from an EMBL/GenBank/DDBJ whole genome shotgun (WGS) entry which is preliminary data.</text>
</comment>
<dbReference type="PANTHER" id="PTHR36453:SF1">
    <property type="entry name" value="RIGHT HANDED BETA HELIX DOMAIN-CONTAINING PROTEIN"/>
    <property type="match status" value="1"/>
</dbReference>
<evidence type="ECO:0000259" key="2">
    <source>
        <dbReference type="Pfam" id="PF21231"/>
    </source>
</evidence>
<feature type="domain" description="GH141-like insertion" evidence="2">
    <location>
        <begin position="157"/>
        <end position="307"/>
    </location>
</feature>
<dbReference type="Proteomes" id="UP000715781">
    <property type="component" value="Unassembled WGS sequence"/>
</dbReference>
<dbReference type="InterPro" id="IPR006626">
    <property type="entry name" value="PbH1"/>
</dbReference>
<dbReference type="Pfam" id="PF13229">
    <property type="entry name" value="Beta_helix"/>
    <property type="match status" value="1"/>
</dbReference>
<dbReference type="AlphaFoldDB" id="A0A951PYS7"/>
<reference evidence="3" key="1">
    <citation type="submission" date="2021-05" db="EMBL/GenBank/DDBJ databases">
        <authorList>
            <person name="Pietrasiak N."/>
            <person name="Ward R."/>
            <person name="Stajich J.E."/>
            <person name="Kurbessoian T."/>
        </authorList>
    </citation>
    <scope>NUCLEOTIDE SEQUENCE</scope>
    <source>
        <strain evidence="3">JT2-VF2</strain>
    </source>
</reference>
<organism evidence="3 4">
    <name type="scientific">Mojavia pulchra JT2-VF2</name>
    <dbReference type="NCBI Taxonomy" id="287848"/>
    <lineage>
        <taxon>Bacteria</taxon>
        <taxon>Bacillati</taxon>
        <taxon>Cyanobacteriota</taxon>
        <taxon>Cyanophyceae</taxon>
        <taxon>Nostocales</taxon>
        <taxon>Nostocaceae</taxon>
    </lineage>
</organism>
<evidence type="ECO:0000259" key="1">
    <source>
        <dbReference type="Pfam" id="PF13229"/>
    </source>
</evidence>